<keyword evidence="3" id="KW-1139">Helical capsid protein</keyword>
<dbReference type="Pfam" id="PF00843">
    <property type="entry name" value="Arena_nucleocap"/>
    <property type="match status" value="1"/>
</dbReference>
<comment type="subcellular location">
    <subcellularLocation>
        <location evidence="20">Virion</location>
    </subcellularLocation>
    <subcellularLocation>
        <location evidence="20">Host cytoplasm</location>
    </subcellularLocation>
</comment>
<dbReference type="PIRSF" id="PIRSF004029">
    <property type="entry name" value="N_ArenaV"/>
    <property type="match status" value="1"/>
</dbReference>
<feature type="domain" description="Nucleocapsid C-terminal Arenaviridae" evidence="22">
    <location>
        <begin position="355"/>
        <end position="534"/>
    </location>
</feature>
<evidence type="ECO:0000256" key="5">
    <source>
        <dbReference type="ARBA" id="ARBA00022581"/>
    </source>
</evidence>
<dbReference type="Gene3D" id="1.10.150.550">
    <property type="entry name" value="Arenavirus nucleocapsid protein, head domain"/>
    <property type="match status" value="3"/>
</dbReference>
<evidence type="ECO:0000256" key="11">
    <source>
        <dbReference type="ARBA" id="ARBA00022884"/>
    </source>
</evidence>
<keyword evidence="13 20" id="KW-1035">Host cytoplasm</keyword>
<dbReference type="FunFam" id="1.10.150.550:FF:000001">
    <property type="entry name" value="Nucleoprotein"/>
    <property type="match status" value="1"/>
</dbReference>
<organism evidence="23">
    <name type="scientific">Parana mammarenavirus (isolate Rat/Paraguay/12056/1965)</name>
    <name type="common">PARV</name>
    <name type="synonym">Paran mammarenavirus</name>
    <dbReference type="NCBI Taxonomy" id="3052323"/>
    <lineage>
        <taxon>Viruses</taxon>
        <taxon>Riboviria</taxon>
        <taxon>Orthornavirae</taxon>
        <taxon>Negarnaviricota</taxon>
        <taxon>Polyploviricotina</taxon>
        <taxon>Bunyaviricetes</taxon>
        <taxon>Hareavirales</taxon>
        <taxon>Arenaviridae</taxon>
        <taxon>Mammarenavirus</taxon>
    </lineage>
</organism>
<keyword evidence="2" id="KW-1113">Inhibition of host RLR pathway by virus</keyword>
<dbReference type="EMBL" id="AF512829">
    <property type="protein sequence ID" value="AAN32958.1"/>
    <property type="molecule type" value="Genomic_RNA"/>
</dbReference>
<keyword evidence="16 20" id="KW-0687">Ribonucleoprotein</keyword>
<evidence type="ECO:0000256" key="12">
    <source>
        <dbReference type="ARBA" id="ARBA00023086"/>
    </source>
</evidence>
<keyword evidence="4" id="KW-0167">Capsid protein</keyword>
<dbReference type="GO" id="GO:0046872">
    <property type="term" value="F:metal ion binding"/>
    <property type="evidence" value="ECO:0007669"/>
    <property type="project" value="UniProtKB-KW"/>
</dbReference>
<accession>Q8BD30</accession>
<organismHost>
    <name type="scientific">Sooretamys angouya</name>
    <name type="common">Paraguayan rice rat</name>
    <name type="synonym">Oryzomys angouya</name>
    <dbReference type="NCBI Taxonomy" id="530180"/>
</organismHost>
<dbReference type="GO" id="GO:0003723">
    <property type="term" value="F:RNA binding"/>
    <property type="evidence" value="ECO:0007669"/>
    <property type="project" value="UniProtKB-KW"/>
</dbReference>
<keyword evidence="14" id="KW-0464">Manganese</keyword>
<evidence type="ECO:0000256" key="8">
    <source>
        <dbReference type="ARBA" id="ARBA00022801"/>
    </source>
</evidence>
<dbReference type="GO" id="GO:0016787">
    <property type="term" value="F:hydrolase activity"/>
    <property type="evidence" value="ECO:0007669"/>
    <property type="project" value="UniProtKB-KW"/>
</dbReference>
<evidence type="ECO:0000256" key="14">
    <source>
        <dbReference type="ARBA" id="ARBA00023211"/>
    </source>
</evidence>
<dbReference type="FunFam" id="3.30.420.410:FF:000001">
    <property type="entry name" value="Nucleoprotein"/>
    <property type="match status" value="1"/>
</dbReference>
<evidence type="ECO:0000256" key="13">
    <source>
        <dbReference type="ARBA" id="ARBA00023200"/>
    </source>
</evidence>
<evidence type="ECO:0000256" key="16">
    <source>
        <dbReference type="ARBA" id="ARBA00023274"/>
    </source>
</evidence>
<keyword evidence="11 20" id="KW-0694">RNA-binding</keyword>
<evidence type="ECO:0000256" key="15">
    <source>
        <dbReference type="ARBA" id="ARBA00023258"/>
    </source>
</evidence>
<evidence type="ECO:0000256" key="3">
    <source>
        <dbReference type="ARBA" id="ARBA00022497"/>
    </source>
</evidence>
<dbReference type="InterPro" id="IPR035084">
    <property type="entry name" value="Nucleocapsid_C_arenaviridae"/>
</dbReference>
<keyword evidence="6" id="KW-1090">Inhibition of host innate immune response by virus</keyword>
<evidence type="ECO:0000256" key="6">
    <source>
        <dbReference type="ARBA" id="ARBA00022632"/>
    </source>
</evidence>
<dbReference type="InterPro" id="IPR000229">
    <property type="entry name" value="Nucleocapsid_arenaviridae"/>
</dbReference>
<evidence type="ECO:0000256" key="20">
    <source>
        <dbReference type="PIRNR" id="PIRNR004029"/>
    </source>
</evidence>
<keyword evidence="12 20" id="KW-0543">Viral nucleoprotein</keyword>
<dbReference type="GO" id="GO:0030430">
    <property type="term" value="C:host cell cytoplasm"/>
    <property type="evidence" value="ECO:0007669"/>
    <property type="project" value="UniProtKB-SubCell"/>
</dbReference>
<evidence type="ECO:0000256" key="17">
    <source>
        <dbReference type="ARBA" id="ARBA00023280"/>
    </source>
</evidence>
<dbReference type="GO" id="GO:1990904">
    <property type="term" value="C:ribonucleoprotein complex"/>
    <property type="evidence" value="ECO:0007669"/>
    <property type="project" value="UniProtKB-KW"/>
</dbReference>
<name>Q8BD30_PARVP</name>
<sequence length="560" mass="62185">MSEKQVPSFRWTQALRRGLSNWTEPVKADVIKDARAIISALDFNQVAQVQRIMRKEKRTDSDLTRLRDMNKEVDALMSMRSTQHNVVLRAGGLSKDELLELSADLEKLRKKVIRAEGGNPGVYQGNLTATQLNQRAELMKLVGMGPGLRSGNGVVRVWDVQRQLINDKSVWIDACTHNSMYDGTRGGDYENDVVQGLSALGLVYTVKFPNLDDLEKLSEQHPCLKSITQEQSQINISGYNLSLSAAVKAGACMIDGGNMLETIKMSPPMFSSIIKAVLQVKNREQMFVGSVGVQRNPYENLLYKLCLSGEGWPYIGSRSQIVGRAWDNTLIDLEGKPAVSPPPVKNGGPINLSPLSKGQEDLINQAVQKLSPKETTWIDIEGPAGDPVELAIYQPESGNYLHCYRAPHNESAFKDQSRYSHGLLIKDLKAARPGLISAIIKALPKGMVLTAQGSDDIEQLILMHGRRDIKVVDVKLTSEHARVFEDPVWDRFNPLCEKHTGLVIKKKKKGAPPSSTNPHCALMDCIMFDATVTGYIRDVKPRQLIPIDLLFKDDLNLINL</sequence>
<keyword evidence="1" id="KW-1224">Inhibition of host IKBKE by virus</keyword>
<evidence type="ECO:0000256" key="19">
    <source>
        <dbReference type="ARBA" id="ARBA00057518"/>
    </source>
</evidence>
<feature type="domain" description="Nucleocapsid N-terminal Arenaviridae" evidence="21">
    <location>
        <begin position="4"/>
        <end position="334"/>
    </location>
</feature>
<evidence type="ECO:0000256" key="7">
    <source>
        <dbReference type="ARBA" id="ARBA00022723"/>
    </source>
</evidence>
<dbReference type="FunFam" id="1.10.150.550:FF:000002">
    <property type="entry name" value="Nucleoprotein"/>
    <property type="match status" value="1"/>
</dbReference>
<reference evidence="23" key="2">
    <citation type="journal article" date="2008" name="Curr. Opin. Microbiol.">
        <title>Phylogeny of the genus Arenavirus.</title>
        <authorList>
            <person name="Charrel R.N."/>
            <person name="de Lamballerie X."/>
            <person name="Emonet S."/>
        </authorList>
    </citation>
    <scope>NUCLEOTIDE SEQUENCE [LARGE SCALE GENOMIC DNA]</scope>
    <source>
        <strain evidence="23">10256</strain>
    </source>
</reference>
<comment type="function">
    <text evidence="19">Encapsidates the genome, protecting it from nucleases. The encapsidated genomic RNA is termed the nucleocapsid (NC). Serves as template for viral transcription and replication. The increased presence of protein N in host cell does not seem to trigger the switch from transcription to replication as observed in other negative strain RNA viruses. Through the interaction with host IKBKE, strongly inhibits the phosphorylation and nuclear translocation of host IRF3, a protein involved in interferon activation pathway, leading to the inhibition of interferon-beta and IRF3-dependent promoters activation. Also encodes a functional 3'-5' exoribonuclease that degrades preferentially dsRNA substrates and thereby participates in the suppression of interferon induction.</text>
</comment>
<dbReference type="InterPro" id="IPR038115">
    <property type="entry name" value="Nucleocapsid_C_sf"/>
</dbReference>
<keyword evidence="5" id="KW-0945">Host-virus interaction</keyword>
<reference evidence="23" key="1">
    <citation type="journal article" date="2002" name="Biochem. Biophys. Res. Commun.">
        <title>Phylogeny of New World arenaviruses based on the complete coding sequences of the small genomic segment identified an evolutionary lineage produced by intrasegmental recombination.</title>
        <authorList>
            <person name="Charrel R.N."/>
            <person name="Feldmann H."/>
            <person name="Fulhorst C.F."/>
            <person name="Khelifa R."/>
            <person name="de Chesse R."/>
            <person name="de Lamballerie X."/>
        </authorList>
    </citation>
    <scope>NUCLEOTIDE SEQUENCE [LARGE SCALE GENOMIC DNA]</scope>
    <source>
        <strain evidence="23">10256</strain>
    </source>
</reference>
<dbReference type="GO" id="GO:0039724">
    <property type="term" value="P:symbiont-mediated suppression of host cytoplasmic pattern recognition receptor signaling pathway via inhibition of IKBKE activity"/>
    <property type="evidence" value="ECO:0007669"/>
    <property type="project" value="UniProtKB-KW"/>
</dbReference>
<evidence type="ECO:0000256" key="4">
    <source>
        <dbReference type="ARBA" id="ARBA00022561"/>
    </source>
</evidence>
<evidence type="ECO:0000259" key="21">
    <source>
        <dbReference type="Pfam" id="PF00843"/>
    </source>
</evidence>
<keyword evidence="7" id="KW-0479">Metal-binding</keyword>
<evidence type="ECO:0000256" key="9">
    <source>
        <dbReference type="ARBA" id="ARBA00022833"/>
    </source>
</evidence>
<keyword evidence="9" id="KW-0862">Zinc</keyword>
<keyword evidence="17" id="KW-0899">Viral immunoevasion</keyword>
<evidence type="ECO:0000256" key="1">
    <source>
        <dbReference type="ARBA" id="ARBA00022437"/>
    </source>
</evidence>
<comment type="similarity">
    <text evidence="20">Belongs to the arenaviridae nucleocapsid protein family.</text>
</comment>
<dbReference type="InterPro" id="IPR035083">
    <property type="entry name" value="Nucleocapsid_N_arenaviridae"/>
</dbReference>
<proteinExistence type="inferred from homology"/>
<dbReference type="GO" id="GO:0019029">
    <property type="term" value="C:helical viral capsid"/>
    <property type="evidence" value="ECO:0007669"/>
    <property type="project" value="UniProtKB-KW"/>
</dbReference>
<dbReference type="Pfam" id="PF17290">
    <property type="entry name" value="Arena_ncap_C"/>
    <property type="match status" value="1"/>
</dbReference>
<dbReference type="GO" id="GO:0019013">
    <property type="term" value="C:viral nucleocapsid"/>
    <property type="evidence" value="ECO:0007669"/>
    <property type="project" value="UniProtKB-KW"/>
</dbReference>
<evidence type="ECO:0000256" key="18">
    <source>
        <dbReference type="ARBA" id="ARBA00046413"/>
    </source>
</evidence>
<evidence type="ECO:0000259" key="22">
    <source>
        <dbReference type="Pfam" id="PF17290"/>
    </source>
</evidence>
<dbReference type="Gene3D" id="3.30.420.410">
    <property type="entry name" value="Arenaviral nucleoprotein, C-terminal domain"/>
    <property type="match status" value="1"/>
</dbReference>
<keyword evidence="10 20" id="KW-0946">Virion</keyword>
<evidence type="ECO:0000313" key="23">
    <source>
        <dbReference type="EMBL" id="AAN32958.1"/>
    </source>
</evidence>
<keyword evidence="8" id="KW-0378">Hydrolase</keyword>
<protein>
    <recommendedName>
        <fullName evidence="20">Nucleoprotein</fullName>
    </recommendedName>
    <alternativeName>
        <fullName evidence="20">Nucleocapsid protein</fullName>
    </alternativeName>
</protein>
<keyword evidence="15" id="KW-0922">Interferon antiviral system evasion</keyword>
<evidence type="ECO:0000256" key="2">
    <source>
        <dbReference type="ARBA" id="ARBA00022482"/>
    </source>
</evidence>
<evidence type="ECO:0000256" key="10">
    <source>
        <dbReference type="ARBA" id="ARBA00022844"/>
    </source>
</evidence>
<comment type="subunit">
    <text evidence="18">Homomultimerizes to form the nucleocapsid. Binds to viral genomic RNA. Interacts with glycoprotein G2. Interacts with protein Z; this interaction probably directs the encapsidated genome to budding sites. Interacts with protein L; this interaction does not interfere with Z-L interaction. Interacts with host IKBKE (via Protein kinase domain); the interaction inhibits IKBKE kinase activity.</text>
</comment>